<reference evidence="1" key="1">
    <citation type="journal article" date="2021" name="Environ. Microbiol.">
        <title>Gene family expansions and transcriptome signatures uncover fungal adaptations to wood decay.</title>
        <authorList>
            <person name="Hage H."/>
            <person name="Miyauchi S."/>
            <person name="Viragh M."/>
            <person name="Drula E."/>
            <person name="Min B."/>
            <person name="Chaduli D."/>
            <person name="Navarro D."/>
            <person name="Favel A."/>
            <person name="Norest M."/>
            <person name="Lesage-Meessen L."/>
            <person name="Balint B."/>
            <person name="Merenyi Z."/>
            <person name="de Eugenio L."/>
            <person name="Morin E."/>
            <person name="Martinez A.T."/>
            <person name="Baldrian P."/>
            <person name="Stursova M."/>
            <person name="Martinez M.J."/>
            <person name="Novotny C."/>
            <person name="Magnuson J.K."/>
            <person name="Spatafora J.W."/>
            <person name="Maurice S."/>
            <person name="Pangilinan J."/>
            <person name="Andreopoulos W."/>
            <person name="LaButti K."/>
            <person name="Hundley H."/>
            <person name="Na H."/>
            <person name="Kuo A."/>
            <person name="Barry K."/>
            <person name="Lipzen A."/>
            <person name="Henrissat B."/>
            <person name="Riley R."/>
            <person name="Ahrendt S."/>
            <person name="Nagy L.G."/>
            <person name="Grigoriev I.V."/>
            <person name="Martin F."/>
            <person name="Rosso M.N."/>
        </authorList>
    </citation>
    <scope>NUCLEOTIDE SEQUENCE</scope>
    <source>
        <strain evidence="1">CBS 384.51</strain>
    </source>
</reference>
<evidence type="ECO:0000313" key="2">
    <source>
        <dbReference type="Proteomes" id="UP001055072"/>
    </source>
</evidence>
<comment type="caution">
    <text evidence="1">The sequence shown here is derived from an EMBL/GenBank/DDBJ whole genome shotgun (WGS) entry which is preliminary data.</text>
</comment>
<evidence type="ECO:0000313" key="1">
    <source>
        <dbReference type="EMBL" id="KAI0083351.1"/>
    </source>
</evidence>
<keyword evidence="2" id="KW-1185">Reference proteome</keyword>
<proteinExistence type="predicted"/>
<name>A0ACB8TMZ2_9APHY</name>
<dbReference type="Proteomes" id="UP001055072">
    <property type="component" value="Unassembled WGS sequence"/>
</dbReference>
<dbReference type="EMBL" id="MU274971">
    <property type="protein sequence ID" value="KAI0083351.1"/>
    <property type="molecule type" value="Genomic_DNA"/>
</dbReference>
<organism evidence="1 2">
    <name type="scientific">Irpex rosettiformis</name>
    <dbReference type="NCBI Taxonomy" id="378272"/>
    <lineage>
        <taxon>Eukaryota</taxon>
        <taxon>Fungi</taxon>
        <taxon>Dikarya</taxon>
        <taxon>Basidiomycota</taxon>
        <taxon>Agaricomycotina</taxon>
        <taxon>Agaricomycetes</taxon>
        <taxon>Polyporales</taxon>
        <taxon>Irpicaceae</taxon>
        <taxon>Irpex</taxon>
    </lineage>
</organism>
<gene>
    <name evidence="1" type="ORF">BDY19DRAFT_998643</name>
</gene>
<accession>A0ACB8TMZ2</accession>
<sequence length="440" mass="49321">MAGEHPPRKHAAQSKEARQAAKEREALIQLKLEELRQEAAERLQKISEDTGKNLEWLEMQFYQGGRLLKQQRAVNPYNAYISEQAQLRREQGIPSEGKKTIATLSREAAMSQGWKTVSPEEMEAMKKKLETKREVQVTKRVEGLHMRARSEYFLLTLHSDVTDTWPLRVVASARARDAVLQLYKQTVEIFALRVQSYITTGLSGSLKITKQSGAVALRSVIRDDITKALHTTLINERNTALENLPDMKWAPTRYEKLVVEHGVELTGWTEPGDICNPAQLTTMPQLQKLKNALDHGHCLWVALSDDAWEARKQIYNENLASRSVRKKRDGKGKGKDKAKGKGKQKETDCMDVDGDDDDEEEEEGEEGEQNGGPANGGIATYFGYPGFPGFPFVPPAPPTMPEFQFVQGNSVGFYDQGHDSSTAVFSVLTLITFVTYPVSV</sequence>
<protein>
    <submittedName>
        <fullName evidence="1">Uncharacterized protein</fullName>
    </submittedName>
</protein>